<dbReference type="InterPro" id="IPR001138">
    <property type="entry name" value="Zn2Cys6_DnaBD"/>
</dbReference>
<reference evidence="3 4" key="1">
    <citation type="journal article" date="2010" name="Nat. Biotechnol.">
        <title>Genome sequence of the model mushroom Schizophyllum commune.</title>
        <authorList>
            <person name="Ohm R.A."/>
            <person name="de Jong J.F."/>
            <person name="Lugones L.G."/>
            <person name="Aerts A."/>
            <person name="Kothe E."/>
            <person name="Stajich J.E."/>
            <person name="de Vries R.P."/>
            <person name="Record E."/>
            <person name="Levasseur A."/>
            <person name="Baker S.E."/>
            <person name="Bartholomew K.A."/>
            <person name="Coutinho P.M."/>
            <person name="Erdmann S."/>
            <person name="Fowler T.J."/>
            <person name="Gathman A.C."/>
            <person name="Lombard V."/>
            <person name="Henrissat B."/>
            <person name="Knabe N."/>
            <person name="Kuees U."/>
            <person name="Lilly W.W."/>
            <person name="Lindquist E."/>
            <person name="Lucas S."/>
            <person name="Magnuson J.K."/>
            <person name="Piumi F."/>
            <person name="Raudaskoski M."/>
            <person name="Salamov A."/>
            <person name="Schmutz J."/>
            <person name="Schwarze F.W.M.R."/>
            <person name="vanKuyk P.A."/>
            <person name="Horton J.S."/>
            <person name="Grigoriev I.V."/>
            <person name="Woesten H.A.B."/>
        </authorList>
    </citation>
    <scope>NUCLEOTIDE SEQUENCE [LARGE SCALE GENOMIC DNA]</scope>
    <source>
        <strain evidence="4">H4-8 / FGSC 9210</strain>
    </source>
</reference>
<dbReference type="InParanoid" id="D8PVT2"/>
<dbReference type="GO" id="GO:0008270">
    <property type="term" value="F:zinc ion binding"/>
    <property type="evidence" value="ECO:0007669"/>
    <property type="project" value="InterPro"/>
</dbReference>
<proteinExistence type="predicted"/>
<dbReference type="Gene3D" id="4.10.240.10">
    <property type="entry name" value="Zn(2)-C6 fungal-type DNA-binding domain"/>
    <property type="match status" value="1"/>
</dbReference>
<dbReference type="OMA" id="FIDGWQI"/>
<evidence type="ECO:0000313" key="3">
    <source>
        <dbReference type="EMBL" id="EFJ00917.1"/>
    </source>
</evidence>
<dbReference type="HOGENOM" id="CLU_013429_1_0_1"/>
<gene>
    <name evidence="3" type="ORF">SCHCODRAFT_105299</name>
</gene>
<feature type="region of interest" description="Disordered" evidence="1">
    <location>
        <begin position="1"/>
        <end position="35"/>
    </location>
</feature>
<dbReference type="GO" id="GO:0000981">
    <property type="term" value="F:DNA-binding transcription factor activity, RNA polymerase II-specific"/>
    <property type="evidence" value="ECO:0007669"/>
    <property type="project" value="InterPro"/>
</dbReference>
<feature type="region of interest" description="Disordered" evidence="1">
    <location>
        <begin position="190"/>
        <end position="224"/>
    </location>
</feature>
<feature type="compositionally biased region" description="Low complexity" evidence="1">
    <location>
        <begin position="687"/>
        <end position="703"/>
    </location>
</feature>
<dbReference type="Proteomes" id="UP000007431">
    <property type="component" value="Unassembled WGS sequence"/>
</dbReference>
<feature type="compositionally biased region" description="Low complexity" evidence="1">
    <location>
        <begin position="1"/>
        <end position="19"/>
    </location>
</feature>
<feature type="domain" description="Zn(2)-C6 fungal-type" evidence="2">
    <location>
        <begin position="39"/>
        <end position="77"/>
    </location>
</feature>
<accession>D8PVT2</accession>
<dbReference type="SUPFAM" id="SSF57701">
    <property type="entry name" value="Zn2/Cys6 DNA-binding domain"/>
    <property type="match status" value="1"/>
</dbReference>
<name>D8PVT2_SCHCM</name>
<dbReference type="OrthoDB" id="3263880at2759"/>
<dbReference type="PROSITE" id="PS50048">
    <property type="entry name" value="ZN2_CY6_FUNGAL_2"/>
    <property type="match status" value="1"/>
</dbReference>
<keyword evidence="4" id="KW-1185">Reference proteome</keyword>
<protein>
    <recommendedName>
        <fullName evidence="2">Zn(2)-C6 fungal-type domain-containing protein</fullName>
    </recommendedName>
</protein>
<organism evidence="4">
    <name type="scientific">Schizophyllum commune (strain H4-8 / FGSC 9210)</name>
    <name type="common">Split gill fungus</name>
    <dbReference type="NCBI Taxonomy" id="578458"/>
    <lineage>
        <taxon>Eukaryota</taxon>
        <taxon>Fungi</taxon>
        <taxon>Dikarya</taxon>
        <taxon>Basidiomycota</taxon>
        <taxon>Agaricomycotina</taxon>
        <taxon>Agaricomycetes</taxon>
        <taxon>Agaricomycetidae</taxon>
        <taxon>Agaricales</taxon>
        <taxon>Schizophyllaceae</taxon>
        <taxon>Schizophyllum</taxon>
    </lineage>
</organism>
<evidence type="ECO:0000256" key="1">
    <source>
        <dbReference type="SAM" id="MobiDB-lite"/>
    </source>
</evidence>
<dbReference type="VEuPathDB" id="FungiDB:SCHCODRAFT_02607375"/>
<dbReference type="InterPro" id="IPR036864">
    <property type="entry name" value="Zn2-C6_fun-type_DNA-bd_sf"/>
</dbReference>
<feature type="region of interest" description="Disordered" evidence="1">
    <location>
        <begin position="680"/>
        <end position="706"/>
    </location>
</feature>
<sequence length="803" mass="86557">MSPRSSSTSPATSRSASAPYPAPRRPSGQPKSSRQQFSACGACRMRRVRCDLKDLPSVNGSPPACSNCKERGLKCVDEFADVKAVKLLRRGRRLQQVEAIYGKVDNNAGPALGASAHRQVTIPSLQPEFFSSQFWKLFHMQRPVLDPTELAARVSAHVKGNNSLGAPGEILTLVLVVWASSFGVDERGVCEPSSVDEDPNRARTRSASTTTSAHGHKACDASTKRQGRKDRTIAMLRELLELVDMHGLLRKPSWDGCRALLLITPLLEDFIPLERNNFTEVALMQARALCCSHAASSPQSPDQTITRLRILSYAIIQDAFTNGLSGNRLVFDEIDIDTINRLSIAIGHSYSPYSPSFPSSPMGMHSPTSGQSGNGYLFMMPLHLAAVCWKINAALTSVSALRRIEDGQGIDAQSMREIWEGLDRCWEDFDGIRLSAAASEESVFDLQRFVGAWQVAIFECHNIVRESLKQVLNAGANTPHKSVPHIAYQLQDVATRRCLELLPKTLSIIKMHASHSGNHMDSSGLFRWDTGIVRDGCFFAGVLAASVKKDGADDFKLEACRLSPADLEEGVALTISALSEMNWALSKSDDREQTIRLIWQTKSSMQFSTGDGQMHYRVEAPFSSSPVFAPDAESSRPGSQGMLTVPTHVHGRPQPPPLTLPDGPIRGIASAPTTAVSADGSVWSSYSPPGTATSGTNSTSTTGMSGGGSPMFASPVSTMPVFKSDMEDPGAFFQGSSGDLDAFGVMSVDNNPASGVVAAAPFDHRGSGYMDTGVGVFTPGTMGPSPGPPDVNSFQDDHGFYHH</sequence>
<dbReference type="AlphaFoldDB" id="D8PVT2"/>
<feature type="non-terminal residue" evidence="3">
    <location>
        <position position="803"/>
    </location>
</feature>
<dbReference type="KEGG" id="scm:SCHCO_02607375"/>
<dbReference type="Pfam" id="PF00172">
    <property type="entry name" value="Zn_clus"/>
    <property type="match status" value="1"/>
</dbReference>
<evidence type="ECO:0000259" key="2">
    <source>
        <dbReference type="PROSITE" id="PS50048"/>
    </source>
</evidence>
<dbReference type="eggNOG" id="ENOG502S86Z">
    <property type="taxonomic scope" value="Eukaryota"/>
</dbReference>
<dbReference type="EMBL" id="GL377303">
    <property type="protein sequence ID" value="EFJ00917.1"/>
    <property type="molecule type" value="Genomic_DNA"/>
</dbReference>
<dbReference type="SMART" id="SM00066">
    <property type="entry name" value="GAL4"/>
    <property type="match status" value="1"/>
</dbReference>
<dbReference type="CDD" id="cd00067">
    <property type="entry name" value="GAL4"/>
    <property type="match status" value="1"/>
</dbReference>
<dbReference type="GeneID" id="9587545"/>
<evidence type="ECO:0000313" key="4">
    <source>
        <dbReference type="Proteomes" id="UP000007431"/>
    </source>
</evidence>